<dbReference type="Gene3D" id="2.130.10.10">
    <property type="entry name" value="YVTN repeat-like/Quinoprotein amine dehydrogenase"/>
    <property type="match status" value="1"/>
</dbReference>
<reference evidence="1" key="2">
    <citation type="submission" date="2020-09" db="EMBL/GenBank/DDBJ databases">
        <authorList>
            <person name="Sun Q."/>
            <person name="Kim S."/>
        </authorList>
    </citation>
    <scope>NUCLEOTIDE SEQUENCE</scope>
    <source>
        <strain evidence="1">KCTC 12710</strain>
    </source>
</reference>
<evidence type="ECO:0000313" key="2">
    <source>
        <dbReference type="Proteomes" id="UP000636004"/>
    </source>
</evidence>
<name>A0A918QQ55_9FLAO</name>
<sequence>MSCFVLSCNNRGKNKALKKEIEGVQLNPSLELVWETDSLLTTCESVLYDKSSQVIYVSNINNGPWEKDGNGFISTINTKGEITNLKWIEGVSAPKGLGISNGKLFVNDIDDVVEIDIASRKITNTYTVENNPQLNDITVDTNGYVYASGSNSNTIYQIKDEVLNVFAADSLKRLNGLLHTEEGIYYLDSGTQQFGIYNTTTNKFQKLTDGIGHGDGIVKLENGDFITSSWKGEIYHINSKDWTKTLLLDTKEQEINAADIDFIHETQMLLVPTFFHNTVRAYKLNY</sequence>
<accession>A0A918QQ55</accession>
<evidence type="ECO:0000313" key="1">
    <source>
        <dbReference type="EMBL" id="GGZ67333.1"/>
    </source>
</evidence>
<dbReference type="EMBL" id="BMWZ01000001">
    <property type="protein sequence ID" value="GGZ67333.1"/>
    <property type="molecule type" value="Genomic_DNA"/>
</dbReference>
<keyword evidence="2" id="KW-1185">Reference proteome</keyword>
<reference evidence="1" key="1">
    <citation type="journal article" date="2014" name="Int. J. Syst. Evol. Microbiol.">
        <title>Complete genome sequence of Corynebacterium casei LMG S-19264T (=DSM 44701T), isolated from a smear-ripened cheese.</title>
        <authorList>
            <consortium name="US DOE Joint Genome Institute (JGI-PGF)"/>
            <person name="Walter F."/>
            <person name="Albersmeier A."/>
            <person name="Kalinowski J."/>
            <person name="Ruckert C."/>
        </authorList>
    </citation>
    <scope>NUCLEOTIDE SEQUENCE</scope>
    <source>
        <strain evidence="1">KCTC 12710</strain>
    </source>
</reference>
<proteinExistence type="predicted"/>
<protein>
    <submittedName>
        <fullName evidence="1">Uncharacterized protein</fullName>
    </submittedName>
</protein>
<gene>
    <name evidence="1" type="ORF">GCM10007028_00220</name>
</gene>
<dbReference type="Proteomes" id="UP000636004">
    <property type="component" value="Unassembled WGS sequence"/>
</dbReference>
<dbReference type="InterPro" id="IPR015943">
    <property type="entry name" value="WD40/YVTN_repeat-like_dom_sf"/>
</dbReference>
<organism evidence="1 2">
    <name type="scientific">Algibacter mikhailovii</name>
    <dbReference type="NCBI Taxonomy" id="425498"/>
    <lineage>
        <taxon>Bacteria</taxon>
        <taxon>Pseudomonadati</taxon>
        <taxon>Bacteroidota</taxon>
        <taxon>Flavobacteriia</taxon>
        <taxon>Flavobacteriales</taxon>
        <taxon>Flavobacteriaceae</taxon>
        <taxon>Algibacter</taxon>
    </lineage>
</organism>
<dbReference type="SUPFAM" id="SSF63829">
    <property type="entry name" value="Calcium-dependent phosphotriesterase"/>
    <property type="match status" value="1"/>
</dbReference>
<comment type="caution">
    <text evidence="1">The sequence shown here is derived from an EMBL/GenBank/DDBJ whole genome shotgun (WGS) entry which is preliminary data.</text>
</comment>
<dbReference type="AlphaFoldDB" id="A0A918QQ55"/>